<feature type="compositionally biased region" description="Polar residues" evidence="1">
    <location>
        <begin position="226"/>
        <end position="236"/>
    </location>
</feature>
<feature type="compositionally biased region" description="Basic and acidic residues" evidence="1">
    <location>
        <begin position="239"/>
        <end position="269"/>
    </location>
</feature>
<reference evidence="2" key="1">
    <citation type="submission" date="2023-03" db="EMBL/GenBank/DDBJ databases">
        <title>Massive genome expansion in bonnet fungi (Mycena s.s.) driven by repeated elements and novel gene families across ecological guilds.</title>
        <authorList>
            <consortium name="Lawrence Berkeley National Laboratory"/>
            <person name="Harder C.B."/>
            <person name="Miyauchi S."/>
            <person name="Viragh M."/>
            <person name="Kuo A."/>
            <person name="Thoen E."/>
            <person name="Andreopoulos B."/>
            <person name="Lu D."/>
            <person name="Skrede I."/>
            <person name="Drula E."/>
            <person name="Henrissat B."/>
            <person name="Morin E."/>
            <person name="Kohler A."/>
            <person name="Barry K."/>
            <person name="LaButti K."/>
            <person name="Morin E."/>
            <person name="Salamov A."/>
            <person name="Lipzen A."/>
            <person name="Mereny Z."/>
            <person name="Hegedus B."/>
            <person name="Baldrian P."/>
            <person name="Stursova M."/>
            <person name="Weitz H."/>
            <person name="Taylor A."/>
            <person name="Grigoriev I.V."/>
            <person name="Nagy L.G."/>
            <person name="Martin F."/>
            <person name="Kauserud H."/>
        </authorList>
    </citation>
    <scope>NUCLEOTIDE SEQUENCE</scope>
    <source>
        <strain evidence="2">CBHHK002</strain>
    </source>
</reference>
<name>A0AAD6Z6V9_9AGAR</name>
<keyword evidence="3" id="KW-1185">Reference proteome</keyword>
<evidence type="ECO:0000313" key="2">
    <source>
        <dbReference type="EMBL" id="KAJ7309184.1"/>
    </source>
</evidence>
<protein>
    <submittedName>
        <fullName evidence="2">Uncharacterized protein</fullName>
    </submittedName>
</protein>
<organism evidence="2 3">
    <name type="scientific">Mycena albidolilacea</name>
    <dbReference type="NCBI Taxonomy" id="1033008"/>
    <lineage>
        <taxon>Eukaryota</taxon>
        <taxon>Fungi</taxon>
        <taxon>Dikarya</taxon>
        <taxon>Basidiomycota</taxon>
        <taxon>Agaricomycotina</taxon>
        <taxon>Agaricomycetes</taxon>
        <taxon>Agaricomycetidae</taxon>
        <taxon>Agaricales</taxon>
        <taxon>Marasmiineae</taxon>
        <taxon>Mycenaceae</taxon>
        <taxon>Mycena</taxon>
    </lineage>
</organism>
<sequence>MDTLTEVMPGPVNPDGPATPDAIKAINHVGQPHLSVPYLIITVGVVSEEQLKVTPVGNWSTYTSETYKKKEFAKDSKYNFLIISPKNDPVFAANFPVYIAALKKQQNSVSKTGIDKWLLAKDGSDDAIRFSFKVFKPKTATNSDTDINIKMWPVPTECRDELAKIAGSHVIRPFMVYDTDGSIVEPLDIPSKLLGALVECSFGIIHYHFGTDDSFSECKASEEPEGSSSKHVNTSEAEIVSKDGDNDKDAETVENELEKDAHDKGKTHA</sequence>
<evidence type="ECO:0000313" key="3">
    <source>
        <dbReference type="Proteomes" id="UP001218218"/>
    </source>
</evidence>
<dbReference type="EMBL" id="JARIHO010000083">
    <property type="protein sequence ID" value="KAJ7309184.1"/>
    <property type="molecule type" value="Genomic_DNA"/>
</dbReference>
<dbReference type="AlphaFoldDB" id="A0AAD6Z6V9"/>
<feature type="region of interest" description="Disordered" evidence="1">
    <location>
        <begin position="218"/>
        <end position="269"/>
    </location>
</feature>
<proteinExistence type="predicted"/>
<comment type="caution">
    <text evidence="2">The sequence shown here is derived from an EMBL/GenBank/DDBJ whole genome shotgun (WGS) entry which is preliminary data.</text>
</comment>
<accession>A0AAD6Z6V9</accession>
<evidence type="ECO:0000256" key="1">
    <source>
        <dbReference type="SAM" id="MobiDB-lite"/>
    </source>
</evidence>
<gene>
    <name evidence="2" type="ORF">DFH08DRAFT_823608</name>
</gene>
<dbReference type="Proteomes" id="UP001218218">
    <property type="component" value="Unassembled WGS sequence"/>
</dbReference>